<dbReference type="PRINTS" id="PR00111">
    <property type="entry name" value="ABHYDROLASE"/>
</dbReference>
<feature type="domain" description="AB hydrolase-1" evidence="1">
    <location>
        <begin position="22"/>
        <end position="257"/>
    </location>
</feature>
<evidence type="ECO:0000313" key="3">
    <source>
        <dbReference type="Proteomes" id="UP001595912"/>
    </source>
</evidence>
<comment type="caution">
    <text evidence="2">The sequence shown here is derived from an EMBL/GenBank/DDBJ whole genome shotgun (WGS) entry which is preliminary data.</text>
</comment>
<dbReference type="InterPro" id="IPR000073">
    <property type="entry name" value="AB_hydrolase_1"/>
</dbReference>
<accession>A0ABV9VNY9</accession>
<keyword evidence="2" id="KW-0378">Hydrolase</keyword>
<dbReference type="Proteomes" id="UP001595912">
    <property type="component" value="Unassembled WGS sequence"/>
</dbReference>
<proteinExistence type="predicted"/>
<dbReference type="EMBL" id="JBHSIU010000010">
    <property type="protein sequence ID" value="MFC4997697.1"/>
    <property type="molecule type" value="Genomic_DNA"/>
</dbReference>
<sequence length="279" mass="29195">MRCVETGGARLCVETFGDPADPTILLVHGASASMLWWDEELCELLAAGGRHVVRYDNRDTGRSTAYPPGRPGYTMRDMGLDAIGILDGLGIGAAHLVGRSMAGGIVTVAAAEHPSRVVTLTLVTTTPGLPGLPPMSPAFLDFTGSGGPDPADPSAVVEFIVGLMRVYGGGSPYFDEPAVRRLAERDVARTADIASCLVNHFVIDTGGAGPQLLAGLRAPTLVVHGEHDPVFPLEHGTALRDAIPGASLLVLPKAGHELPRALWPLFTAALLEHTARPLP</sequence>
<dbReference type="Gene3D" id="3.40.50.1820">
    <property type="entry name" value="alpha/beta hydrolase"/>
    <property type="match status" value="1"/>
</dbReference>
<name>A0ABV9VNY9_9ACTN</name>
<organism evidence="2 3">
    <name type="scientific">Dactylosporangium cerinum</name>
    <dbReference type="NCBI Taxonomy" id="1434730"/>
    <lineage>
        <taxon>Bacteria</taxon>
        <taxon>Bacillati</taxon>
        <taxon>Actinomycetota</taxon>
        <taxon>Actinomycetes</taxon>
        <taxon>Micromonosporales</taxon>
        <taxon>Micromonosporaceae</taxon>
        <taxon>Dactylosporangium</taxon>
    </lineage>
</organism>
<dbReference type="InterPro" id="IPR029058">
    <property type="entry name" value="AB_hydrolase_fold"/>
</dbReference>
<dbReference type="Pfam" id="PF00561">
    <property type="entry name" value="Abhydrolase_1"/>
    <property type="match status" value="1"/>
</dbReference>
<dbReference type="PANTHER" id="PTHR43433:SF5">
    <property type="entry name" value="AB HYDROLASE-1 DOMAIN-CONTAINING PROTEIN"/>
    <property type="match status" value="1"/>
</dbReference>
<dbReference type="RefSeq" id="WP_380113927.1">
    <property type="nucleotide sequence ID" value="NZ_JBHSIU010000010.1"/>
</dbReference>
<dbReference type="PANTHER" id="PTHR43433">
    <property type="entry name" value="HYDROLASE, ALPHA/BETA FOLD FAMILY PROTEIN"/>
    <property type="match status" value="1"/>
</dbReference>
<keyword evidence="3" id="KW-1185">Reference proteome</keyword>
<dbReference type="InterPro" id="IPR050471">
    <property type="entry name" value="AB_hydrolase"/>
</dbReference>
<gene>
    <name evidence="2" type="ORF">ACFPIJ_07650</name>
</gene>
<reference evidence="3" key="1">
    <citation type="journal article" date="2019" name="Int. J. Syst. Evol. Microbiol.">
        <title>The Global Catalogue of Microorganisms (GCM) 10K type strain sequencing project: providing services to taxonomists for standard genome sequencing and annotation.</title>
        <authorList>
            <consortium name="The Broad Institute Genomics Platform"/>
            <consortium name="The Broad Institute Genome Sequencing Center for Infectious Disease"/>
            <person name="Wu L."/>
            <person name="Ma J."/>
        </authorList>
    </citation>
    <scope>NUCLEOTIDE SEQUENCE [LARGE SCALE GENOMIC DNA]</scope>
    <source>
        <strain evidence="3">CGMCC 4.7152</strain>
    </source>
</reference>
<protein>
    <submittedName>
        <fullName evidence="2">Alpha/beta fold hydrolase</fullName>
    </submittedName>
</protein>
<evidence type="ECO:0000313" key="2">
    <source>
        <dbReference type="EMBL" id="MFC4997697.1"/>
    </source>
</evidence>
<evidence type="ECO:0000259" key="1">
    <source>
        <dbReference type="Pfam" id="PF00561"/>
    </source>
</evidence>
<dbReference type="SUPFAM" id="SSF53474">
    <property type="entry name" value="alpha/beta-Hydrolases"/>
    <property type="match status" value="1"/>
</dbReference>
<dbReference type="GO" id="GO:0016787">
    <property type="term" value="F:hydrolase activity"/>
    <property type="evidence" value="ECO:0007669"/>
    <property type="project" value="UniProtKB-KW"/>
</dbReference>